<dbReference type="CDD" id="cd05266">
    <property type="entry name" value="SDR_a4"/>
    <property type="match status" value="1"/>
</dbReference>
<name>A0ABU9I1Q6_9FLAO</name>
<evidence type="ECO:0000259" key="1">
    <source>
        <dbReference type="Pfam" id="PF13460"/>
    </source>
</evidence>
<gene>
    <name evidence="2" type="ORF">AAEO56_18985</name>
</gene>
<keyword evidence="3" id="KW-1185">Reference proteome</keyword>
<dbReference type="PANTHER" id="PTHR48079:SF6">
    <property type="entry name" value="NAD(P)-BINDING DOMAIN-CONTAINING PROTEIN-RELATED"/>
    <property type="match status" value="1"/>
</dbReference>
<dbReference type="RefSeq" id="WP_341698660.1">
    <property type="nucleotide sequence ID" value="NZ_JBBYHR010000015.1"/>
</dbReference>
<dbReference type="InterPro" id="IPR036291">
    <property type="entry name" value="NAD(P)-bd_dom_sf"/>
</dbReference>
<feature type="domain" description="NAD(P)-binding" evidence="1">
    <location>
        <begin position="11"/>
        <end position="178"/>
    </location>
</feature>
<dbReference type="SUPFAM" id="SSF51735">
    <property type="entry name" value="NAD(P)-binding Rossmann-fold domains"/>
    <property type="match status" value="1"/>
</dbReference>
<reference evidence="2 3" key="1">
    <citation type="submission" date="2024-04" db="EMBL/GenBank/DDBJ databases">
        <title>Flavobacterium sp. DGU11 16S ribosomal RNA gene Genome sequencing and assembly.</title>
        <authorList>
            <person name="Park S."/>
        </authorList>
    </citation>
    <scope>NUCLEOTIDE SEQUENCE [LARGE SCALE GENOMIC DNA]</scope>
    <source>
        <strain evidence="2 3">DGU11</strain>
    </source>
</reference>
<organism evidence="2 3">
    <name type="scientific">Flavobacterium arundinis</name>
    <dbReference type="NCBI Taxonomy" id="3139143"/>
    <lineage>
        <taxon>Bacteria</taxon>
        <taxon>Pseudomonadati</taxon>
        <taxon>Bacteroidota</taxon>
        <taxon>Flavobacteriia</taxon>
        <taxon>Flavobacteriales</taxon>
        <taxon>Flavobacteriaceae</taxon>
        <taxon>Flavobacterium</taxon>
    </lineage>
</organism>
<keyword evidence="2" id="KW-0560">Oxidoreductase</keyword>
<dbReference type="Gene3D" id="3.40.50.720">
    <property type="entry name" value="NAD(P)-binding Rossmann-like Domain"/>
    <property type="match status" value="1"/>
</dbReference>
<sequence length="265" mass="28785">MMQNVSILGCGWLGLPLAKKMVAGTIVVKGSTTSENKLEILRKEGITPFHISLQENEVEGNITQFLAGSDILIIDVPPKAKSGEDFAQKIKTLIPHIDASGIAKVLFVSSTSVYADDNSVVTEETIPNPDTESGRQLVETEKLLQGNSNFKTTILRFGGLIGEDRHPVKHLAGRENLANPDGPVNLIHRDDCIGIVMKIIEREAWGETFNAAFPDHPTREAYYTNKAVEAGLPLPKFAKEGSSHGKVIDSVKIRELLGFTFAAGI</sequence>
<comment type="caution">
    <text evidence="2">The sequence shown here is derived from an EMBL/GenBank/DDBJ whole genome shotgun (WGS) entry which is preliminary data.</text>
</comment>
<dbReference type="InterPro" id="IPR051783">
    <property type="entry name" value="NAD(P)-dependent_oxidoreduct"/>
</dbReference>
<dbReference type="PANTHER" id="PTHR48079">
    <property type="entry name" value="PROTEIN YEEZ"/>
    <property type="match status" value="1"/>
</dbReference>
<dbReference type="Proteomes" id="UP001464555">
    <property type="component" value="Unassembled WGS sequence"/>
</dbReference>
<dbReference type="EMBL" id="JBBYHR010000015">
    <property type="protein sequence ID" value="MEL1246366.1"/>
    <property type="molecule type" value="Genomic_DNA"/>
</dbReference>
<dbReference type="EC" id="1.1.1.290" evidence="2"/>
<proteinExistence type="predicted"/>
<evidence type="ECO:0000313" key="2">
    <source>
        <dbReference type="EMBL" id="MEL1246366.1"/>
    </source>
</evidence>
<dbReference type="InterPro" id="IPR016040">
    <property type="entry name" value="NAD(P)-bd_dom"/>
</dbReference>
<dbReference type="Pfam" id="PF13460">
    <property type="entry name" value="NAD_binding_10"/>
    <property type="match status" value="1"/>
</dbReference>
<dbReference type="GO" id="GO:0033711">
    <property type="term" value="F:4-phosphoerythronate dehydrogenase activity"/>
    <property type="evidence" value="ECO:0007669"/>
    <property type="project" value="UniProtKB-EC"/>
</dbReference>
<evidence type="ECO:0000313" key="3">
    <source>
        <dbReference type="Proteomes" id="UP001464555"/>
    </source>
</evidence>
<accession>A0ABU9I1Q6</accession>
<protein>
    <submittedName>
        <fullName evidence="2">SDR family oxidoreductase</fullName>
        <ecNumber evidence="2">1.1.1.290</ecNumber>
    </submittedName>
</protein>